<comment type="caution">
    <text evidence="2">The sequence shown here is derived from an EMBL/GenBank/DDBJ whole genome shotgun (WGS) entry which is preliminary data.</text>
</comment>
<feature type="region of interest" description="Disordered" evidence="1">
    <location>
        <begin position="444"/>
        <end position="650"/>
    </location>
</feature>
<feature type="compositionally biased region" description="Polar residues" evidence="1">
    <location>
        <begin position="219"/>
        <end position="244"/>
    </location>
</feature>
<sequence length="760" mass="84519">MSTSSTETLHWDKEKTYSRQLYSPRPAVGREPPSVDCSHVISSPCSCHTAAYQRGLTFPGERDESQEHCPVSFAESTTEVMLPRPSEVGEHHLLQEAHLTQRALRSFRLPPPVISSYSGNKEIPPGTTRQAGKWCWERQHRLSHQGSIHLQQEDGVTPFQIQGQRDHFVDGRWQRPVAGHAGEPRVIESPSEMSLGQEHASADLSMNGVSLEKEGHESTWATEESQKTSGASFEASGKTSQQLSPLGFSLDDLPAPPSVWFDSEAEDGAAERDFRSHPDSHIMVVKNASQPLLNLLEKCHVPVDSQDQFSTECEWERIGDWDSDHVQPTSMASSANEEEGVVHNLWERPTGGCCPKTMPLFGSQGQDTSYNIGQDADNIVCLIGTVLERKLSLNHGMHLWLQSQSKRKGARWEKSSEGPPTVASYEEEMQELKPLRAVFGLDAEPAVEGSVSDRRRKPLQNDEEAHQPTGAPFQPTGPFQRGRRGPSDRPGMSTSPDSTQMTSKGSHRENHGAARPDKKLPKDGCQSKSSGMKSGTEGVRRQEARHLDRPAERRPGSQKGASDSRERRPSTSQGEIGWKEERLTSTQEERLKREMHPFTSEQWSPAGSQGTPQTRARGSQRRERESTVRVRSKDQSSPLSKARNTEQEDVNVLIEAQAETTVRASQKSSTFFKSFLLKLLHRQDHQTMVRHGPRGQEQPPAARGQELPRAHCRGPSSTTPLSGVPEPPPSEDQLHSLKGSVLSRRRKLWTPSESEEEPPA</sequence>
<feature type="compositionally biased region" description="Basic and acidic residues" evidence="1">
    <location>
        <begin position="538"/>
        <end position="555"/>
    </location>
</feature>
<keyword evidence="3" id="KW-1185">Reference proteome</keyword>
<proteinExistence type="predicted"/>
<reference evidence="2" key="1">
    <citation type="journal article" date="2023" name="DNA Res.">
        <title>Chromosome-level genome assembly of Phrynocephalus forsythii using third-generation DNA sequencing and Hi-C analysis.</title>
        <authorList>
            <person name="Qi Y."/>
            <person name="Zhao W."/>
            <person name="Zhao Y."/>
            <person name="Niu C."/>
            <person name="Cao S."/>
            <person name="Zhang Y."/>
        </authorList>
    </citation>
    <scope>NUCLEOTIDE SEQUENCE</scope>
    <source>
        <tissue evidence="2">Muscle</tissue>
    </source>
</reference>
<evidence type="ECO:0000313" key="3">
    <source>
        <dbReference type="Proteomes" id="UP001142489"/>
    </source>
</evidence>
<protein>
    <submittedName>
        <fullName evidence="2">Uncharacterized protein</fullName>
    </submittedName>
</protein>
<feature type="compositionally biased region" description="Polar residues" evidence="1">
    <location>
        <begin position="492"/>
        <end position="504"/>
    </location>
</feature>
<evidence type="ECO:0000313" key="2">
    <source>
        <dbReference type="EMBL" id="KAJ7317055.1"/>
    </source>
</evidence>
<feature type="compositionally biased region" description="Basic and acidic residues" evidence="1">
    <location>
        <begin position="620"/>
        <end position="634"/>
    </location>
</feature>
<dbReference type="AlphaFoldDB" id="A0A9Q1AX88"/>
<name>A0A9Q1AX88_9SAUR</name>
<feature type="compositionally biased region" description="Basic and acidic residues" evidence="1">
    <location>
        <begin position="506"/>
        <end position="522"/>
    </location>
</feature>
<dbReference type="EMBL" id="JAPFRF010000011">
    <property type="protein sequence ID" value="KAJ7317055.1"/>
    <property type="molecule type" value="Genomic_DNA"/>
</dbReference>
<gene>
    <name evidence="2" type="ORF">JRQ81_003217</name>
</gene>
<feature type="region of interest" description="Disordered" evidence="1">
    <location>
        <begin position="1"/>
        <end position="34"/>
    </location>
</feature>
<accession>A0A9Q1AX88</accession>
<feature type="compositionally biased region" description="Polar residues" evidence="1">
    <location>
        <begin position="599"/>
        <end position="617"/>
    </location>
</feature>
<feature type="region of interest" description="Disordered" evidence="1">
    <location>
        <begin position="403"/>
        <end position="426"/>
    </location>
</feature>
<evidence type="ECO:0000256" key="1">
    <source>
        <dbReference type="SAM" id="MobiDB-lite"/>
    </source>
</evidence>
<feature type="region of interest" description="Disordered" evidence="1">
    <location>
        <begin position="686"/>
        <end position="760"/>
    </location>
</feature>
<dbReference type="Proteomes" id="UP001142489">
    <property type="component" value="Unassembled WGS sequence"/>
</dbReference>
<organism evidence="2 3">
    <name type="scientific">Phrynocephalus forsythii</name>
    <dbReference type="NCBI Taxonomy" id="171643"/>
    <lineage>
        <taxon>Eukaryota</taxon>
        <taxon>Metazoa</taxon>
        <taxon>Chordata</taxon>
        <taxon>Craniata</taxon>
        <taxon>Vertebrata</taxon>
        <taxon>Euteleostomi</taxon>
        <taxon>Lepidosauria</taxon>
        <taxon>Squamata</taxon>
        <taxon>Bifurcata</taxon>
        <taxon>Unidentata</taxon>
        <taxon>Episquamata</taxon>
        <taxon>Toxicofera</taxon>
        <taxon>Iguania</taxon>
        <taxon>Acrodonta</taxon>
        <taxon>Agamidae</taxon>
        <taxon>Agaminae</taxon>
        <taxon>Phrynocephalus</taxon>
    </lineage>
</organism>
<feature type="compositionally biased region" description="Basic and acidic residues" evidence="1">
    <location>
        <begin position="577"/>
        <end position="596"/>
    </location>
</feature>
<feature type="region of interest" description="Disordered" evidence="1">
    <location>
        <begin position="211"/>
        <end position="248"/>
    </location>
</feature>